<evidence type="ECO:0000313" key="1">
    <source>
        <dbReference type="EMBL" id="EYC27476.1"/>
    </source>
</evidence>
<dbReference type="OrthoDB" id="14717at2759"/>
<sequence>MYNSGSSLGRERFEVLHQRDSQARQEENSCHFHKKYNHSVSFQSVFRTHLACSSVNESLLVTRCRKALLIAAHLGFASGVTCCSCSSTKSFGIHSGTGTEVNITRERLEKERKRKETSHRFPAARRQKECEWKRTNVSKEELLKMTASTWTWEGLFGT</sequence>
<proteinExistence type="predicted"/>
<comment type="caution">
    <text evidence="1">The sequence shown here is derived from an EMBL/GenBank/DDBJ whole genome shotgun (WGS) entry which is preliminary data.</text>
</comment>
<dbReference type="AlphaFoldDB" id="A0A016VJL3"/>
<organism evidence="1 2">
    <name type="scientific">Ancylostoma ceylanicum</name>
    <dbReference type="NCBI Taxonomy" id="53326"/>
    <lineage>
        <taxon>Eukaryota</taxon>
        <taxon>Metazoa</taxon>
        <taxon>Ecdysozoa</taxon>
        <taxon>Nematoda</taxon>
        <taxon>Chromadorea</taxon>
        <taxon>Rhabditida</taxon>
        <taxon>Rhabditina</taxon>
        <taxon>Rhabditomorpha</taxon>
        <taxon>Strongyloidea</taxon>
        <taxon>Ancylostomatidae</taxon>
        <taxon>Ancylostomatinae</taxon>
        <taxon>Ancylostoma</taxon>
    </lineage>
</organism>
<evidence type="ECO:0000313" key="2">
    <source>
        <dbReference type="Proteomes" id="UP000024635"/>
    </source>
</evidence>
<reference evidence="2" key="1">
    <citation type="journal article" date="2015" name="Nat. Genet.">
        <title>The genome and transcriptome of the zoonotic hookworm Ancylostoma ceylanicum identify infection-specific gene families.</title>
        <authorList>
            <person name="Schwarz E.M."/>
            <person name="Hu Y."/>
            <person name="Antoshechkin I."/>
            <person name="Miller M.M."/>
            <person name="Sternberg P.W."/>
            <person name="Aroian R.V."/>
        </authorList>
    </citation>
    <scope>NUCLEOTIDE SEQUENCE</scope>
    <source>
        <strain evidence="2">HY135</strain>
    </source>
</reference>
<accession>A0A016VJL3</accession>
<gene>
    <name evidence="1" type="primary">Acey_s0009.g750</name>
    <name evidence="1" type="ORF">Y032_0009g750</name>
</gene>
<protein>
    <submittedName>
        <fullName evidence="1">Uncharacterized protein</fullName>
    </submittedName>
</protein>
<keyword evidence="2" id="KW-1185">Reference proteome</keyword>
<name>A0A016VJL3_9BILA</name>
<dbReference type="EMBL" id="JARK01001345">
    <property type="protein sequence ID" value="EYC27476.1"/>
    <property type="molecule type" value="Genomic_DNA"/>
</dbReference>
<dbReference type="Proteomes" id="UP000024635">
    <property type="component" value="Unassembled WGS sequence"/>
</dbReference>